<dbReference type="InterPro" id="IPR005861">
    <property type="entry name" value="HisP_aminotrans"/>
</dbReference>
<dbReference type="InParanoid" id="A0A2N3N4E1"/>
<accession>A0A2N3N4E1</accession>
<keyword evidence="7" id="KW-0808">Transferase</keyword>
<evidence type="ECO:0000256" key="5">
    <source>
        <dbReference type="ARBA" id="ARBA00022576"/>
    </source>
</evidence>
<dbReference type="CDD" id="cd00609">
    <property type="entry name" value="AAT_like"/>
    <property type="match status" value="1"/>
</dbReference>
<evidence type="ECO:0000256" key="11">
    <source>
        <dbReference type="ARBA" id="ARBA00047481"/>
    </source>
</evidence>
<dbReference type="InterPro" id="IPR015421">
    <property type="entry name" value="PyrdxlP-dep_Trfase_major"/>
</dbReference>
<dbReference type="EC" id="2.6.1.9" evidence="4"/>
<dbReference type="Gene3D" id="3.40.640.10">
    <property type="entry name" value="Type I PLP-dependent aspartate aminotransferase-like (Major domain)"/>
    <property type="match status" value="1"/>
</dbReference>
<comment type="similarity">
    <text evidence="3">Belongs to the class-II pyridoxal-phosphate-dependent aminotransferase family.</text>
</comment>
<reference evidence="13 14" key="1">
    <citation type="journal article" date="2017" name="G3 (Bethesda)">
        <title>First Draft Genome Sequence of the Pathogenic Fungus Lomentospora prolificans (Formerly Scedosporium prolificans).</title>
        <authorList>
            <person name="Luo R."/>
            <person name="Zimin A."/>
            <person name="Workman R."/>
            <person name="Fan Y."/>
            <person name="Pertea G."/>
            <person name="Grossman N."/>
            <person name="Wear M.P."/>
            <person name="Jia B."/>
            <person name="Miller H."/>
            <person name="Casadevall A."/>
            <person name="Timp W."/>
            <person name="Zhang S.X."/>
            <person name="Salzberg S.L."/>
        </authorList>
    </citation>
    <scope>NUCLEOTIDE SEQUENCE [LARGE SCALE GENOMIC DNA]</scope>
    <source>
        <strain evidence="13 14">JHH-5317</strain>
    </source>
</reference>
<evidence type="ECO:0000256" key="8">
    <source>
        <dbReference type="ARBA" id="ARBA00022898"/>
    </source>
</evidence>
<gene>
    <name evidence="13" type="ORF">jhhlp_005886</name>
</gene>
<keyword evidence="9" id="KW-0368">Histidine biosynthesis</keyword>
<dbReference type="InterPro" id="IPR015422">
    <property type="entry name" value="PyrdxlP-dep_Trfase_small"/>
</dbReference>
<keyword evidence="14" id="KW-1185">Reference proteome</keyword>
<evidence type="ECO:0000256" key="3">
    <source>
        <dbReference type="ARBA" id="ARBA00008392"/>
    </source>
</evidence>
<dbReference type="SUPFAM" id="SSF53383">
    <property type="entry name" value="PLP-dependent transferases"/>
    <property type="match status" value="1"/>
</dbReference>
<evidence type="ECO:0000256" key="9">
    <source>
        <dbReference type="ARBA" id="ARBA00023102"/>
    </source>
</evidence>
<dbReference type="PANTHER" id="PTHR42885:SF2">
    <property type="entry name" value="HISTIDINOL-PHOSPHATE AMINOTRANSFERASE"/>
    <property type="match status" value="1"/>
</dbReference>
<keyword evidence="6" id="KW-0028">Amino-acid biosynthesis</keyword>
<dbReference type="PANTHER" id="PTHR42885">
    <property type="entry name" value="HISTIDINOL-PHOSPHATE AMINOTRANSFERASE-RELATED"/>
    <property type="match status" value="1"/>
</dbReference>
<sequence length="401" mass="43356">MPAFKLEECARPNILALVPYRCARDDYKDDGTNVLLDANENAYGPAVASLAAKVDSDLLTARDFLGLHRYPDPHQEALKEKLCALRNTHTHTQKQLKPENLFVGVGSDEAIDAVLRAFCVPGKDRILTCPPTYGMYAVSAQVNDVAIVKVPLLPAPGFGIDVPAVTDALTNEPNIKVVYFCSPGNPTGGILAKEDIQKILEHPTWNGVVVVDEAYVDFAPDGTSLAEWVLEWPNLIVMQTLSKAFGMAGIRLGAAFTSPPIAGLLNNLKAPYNISSPTSALAAYAVSGNGLETMRGNRAKIVTQRERLVEELPKIPGVGRLRGGLASNFLLYEMLNADGEPDNKVAQEVYEKLAEAKGVVVRFRGKEHGCLGCLRITVGTEEEVTRLLEALRAALQEVRGA</sequence>
<organism evidence="13 14">
    <name type="scientific">Lomentospora prolificans</name>
    <dbReference type="NCBI Taxonomy" id="41688"/>
    <lineage>
        <taxon>Eukaryota</taxon>
        <taxon>Fungi</taxon>
        <taxon>Dikarya</taxon>
        <taxon>Ascomycota</taxon>
        <taxon>Pezizomycotina</taxon>
        <taxon>Sordariomycetes</taxon>
        <taxon>Hypocreomycetidae</taxon>
        <taxon>Microascales</taxon>
        <taxon>Microascaceae</taxon>
        <taxon>Lomentospora</taxon>
    </lineage>
</organism>
<dbReference type="InterPro" id="IPR015424">
    <property type="entry name" value="PyrdxlP-dep_Trfase"/>
</dbReference>
<protein>
    <recommendedName>
        <fullName evidence="4">histidinol-phosphate transaminase</fullName>
        <ecNumber evidence="4">2.6.1.9</ecNumber>
    </recommendedName>
    <alternativeName>
        <fullName evidence="10">Imidazole acetol-phosphate transaminase</fullName>
    </alternativeName>
</protein>
<dbReference type="FunCoup" id="A0A2N3N4E1">
    <property type="interactions" value="183"/>
</dbReference>
<dbReference type="HAMAP" id="MF_01023">
    <property type="entry name" value="HisC_aminotrans_2"/>
    <property type="match status" value="1"/>
</dbReference>
<dbReference type="Pfam" id="PF00155">
    <property type="entry name" value="Aminotran_1_2"/>
    <property type="match status" value="1"/>
</dbReference>
<evidence type="ECO:0000256" key="6">
    <source>
        <dbReference type="ARBA" id="ARBA00022605"/>
    </source>
</evidence>
<evidence type="ECO:0000256" key="2">
    <source>
        <dbReference type="ARBA" id="ARBA00005011"/>
    </source>
</evidence>
<evidence type="ECO:0000259" key="12">
    <source>
        <dbReference type="Pfam" id="PF00155"/>
    </source>
</evidence>
<evidence type="ECO:0000313" key="14">
    <source>
        <dbReference type="Proteomes" id="UP000233524"/>
    </source>
</evidence>
<dbReference type="InterPro" id="IPR004839">
    <property type="entry name" value="Aminotransferase_I/II_large"/>
</dbReference>
<feature type="domain" description="Aminotransferase class I/classII large" evidence="12">
    <location>
        <begin position="34"/>
        <end position="391"/>
    </location>
</feature>
<comment type="cofactor">
    <cofactor evidence="1">
        <name>pyridoxal 5'-phosphate</name>
        <dbReference type="ChEBI" id="CHEBI:597326"/>
    </cofactor>
</comment>
<dbReference type="OrthoDB" id="2015537at2759"/>
<evidence type="ECO:0000256" key="1">
    <source>
        <dbReference type="ARBA" id="ARBA00001933"/>
    </source>
</evidence>
<dbReference type="VEuPathDB" id="FungiDB:jhhlp_005886"/>
<dbReference type="Gene3D" id="3.90.1150.10">
    <property type="entry name" value="Aspartate Aminotransferase, domain 1"/>
    <property type="match status" value="1"/>
</dbReference>
<dbReference type="STRING" id="41688.A0A2N3N4E1"/>
<evidence type="ECO:0000313" key="13">
    <source>
        <dbReference type="EMBL" id="PKS07284.1"/>
    </source>
</evidence>
<keyword evidence="5" id="KW-0032">Aminotransferase</keyword>
<dbReference type="PROSITE" id="PS00599">
    <property type="entry name" value="AA_TRANSFER_CLASS_2"/>
    <property type="match status" value="1"/>
</dbReference>
<comment type="pathway">
    <text evidence="2">Amino-acid biosynthesis; L-histidine biosynthesis; L-histidine from 5-phospho-alpha-D-ribose 1-diphosphate: step 7/9.</text>
</comment>
<comment type="caution">
    <text evidence="13">The sequence shown here is derived from an EMBL/GenBank/DDBJ whole genome shotgun (WGS) entry which is preliminary data.</text>
</comment>
<evidence type="ECO:0000256" key="4">
    <source>
        <dbReference type="ARBA" id="ARBA00012748"/>
    </source>
</evidence>
<dbReference type="Proteomes" id="UP000233524">
    <property type="component" value="Unassembled WGS sequence"/>
</dbReference>
<dbReference type="GO" id="GO:0030170">
    <property type="term" value="F:pyridoxal phosphate binding"/>
    <property type="evidence" value="ECO:0007669"/>
    <property type="project" value="InterPro"/>
</dbReference>
<evidence type="ECO:0000256" key="10">
    <source>
        <dbReference type="ARBA" id="ARBA00030262"/>
    </source>
</evidence>
<proteinExistence type="inferred from homology"/>
<dbReference type="InterPro" id="IPR001917">
    <property type="entry name" value="Aminotrans_II_pyridoxalP_BS"/>
</dbReference>
<evidence type="ECO:0000256" key="7">
    <source>
        <dbReference type="ARBA" id="ARBA00022679"/>
    </source>
</evidence>
<comment type="catalytic activity">
    <reaction evidence="11">
        <text>L-histidinol phosphate + 2-oxoglutarate = 3-(imidazol-4-yl)-2-oxopropyl phosphate + L-glutamate</text>
        <dbReference type="Rhea" id="RHEA:23744"/>
        <dbReference type="ChEBI" id="CHEBI:16810"/>
        <dbReference type="ChEBI" id="CHEBI:29985"/>
        <dbReference type="ChEBI" id="CHEBI:57766"/>
        <dbReference type="ChEBI" id="CHEBI:57980"/>
        <dbReference type="EC" id="2.6.1.9"/>
    </reaction>
</comment>
<dbReference type="GO" id="GO:0004400">
    <property type="term" value="F:histidinol-phosphate transaminase activity"/>
    <property type="evidence" value="ECO:0007669"/>
    <property type="project" value="UniProtKB-EC"/>
</dbReference>
<dbReference type="GO" id="GO:0000105">
    <property type="term" value="P:L-histidine biosynthetic process"/>
    <property type="evidence" value="ECO:0007669"/>
    <property type="project" value="UniProtKB-KW"/>
</dbReference>
<name>A0A2N3N4E1_9PEZI</name>
<keyword evidence="8" id="KW-0663">Pyridoxal phosphate</keyword>
<dbReference type="NCBIfam" id="TIGR01141">
    <property type="entry name" value="hisC"/>
    <property type="match status" value="1"/>
</dbReference>
<dbReference type="AlphaFoldDB" id="A0A2N3N4E1"/>
<dbReference type="EMBL" id="NLAX01000701">
    <property type="protein sequence ID" value="PKS07284.1"/>
    <property type="molecule type" value="Genomic_DNA"/>
</dbReference>